<name>A0A7J6EYH9_CANSA</name>
<keyword evidence="2" id="KW-0106">Calcium</keyword>
<evidence type="ECO:0000256" key="3">
    <source>
        <dbReference type="SAM" id="Phobius"/>
    </source>
</evidence>
<keyword evidence="1" id="KW-0479">Metal-binding</keyword>
<accession>A0A7J6EYH9</accession>
<keyword evidence="3" id="KW-1133">Transmembrane helix</keyword>
<dbReference type="InterPro" id="IPR035892">
    <property type="entry name" value="C2_domain_sf"/>
</dbReference>
<proteinExistence type="predicted"/>
<dbReference type="PROSITE" id="PS50004">
    <property type="entry name" value="C2"/>
    <property type="match status" value="1"/>
</dbReference>
<dbReference type="InterPro" id="IPR000008">
    <property type="entry name" value="C2_dom"/>
</dbReference>
<evidence type="ECO:0000259" key="4">
    <source>
        <dbReference type="PROSITE" id="PS50004"/>
    </source>
</evidence>
<evidence type="ECO:0000256" key="2">
    <source>
        <dbReference type="ARBA" id="ARBA00022837"/>
    </source>
</evidence>
<dbReference type="GO" id="GO:0046872">
    <property type="term" value="F:metal ion binding"/>
    <property type="evidence" value="ECO:0007669"/>
    <property type="project" value="UniProtKB-KW"/>
</dbReference>
<keyword evidence="6" id="KW-1185">Reference proteome</keyword>
<evidence type="ECO:0000256" key="1">
    <source>
        <dbReference type="ARBA" id="ARBA00022723"/>
    </source>
</evidence>
<keyword evidence="3" id="KW-0472">Membrane</keyword>
<dbReference type="PANTHER" id="PTHR46502:SF15">
    <property type="entry name" value="16 KDA PHLOEM PROTEIN 1"/>
    <property type="match status" value="1"/>
</dbReference>
<dbReference type="Pfam" id="PF00168">
    <property type="entry name" value="C2"/>
    <property type="match status" value="1"/>
</dbReference>
<dbReference type="EMBL" id="JAATIQ010000296">
    <property type="protein sequence ID" value="KAF4363503.1"/>
    <property type="molecule type" value="Genomic_DNA"/>
</dbReference>
<dbReference type="SMART" id="SM00239">
    <property type="entry name" value="C2"/>
    <property type="match status" value="1"/>
</dbReference>
<dbReference type="AlphaFoldDB" id="A0A7J6EYH9"/>
<dbReference type="CDD" id="cd04049">
    <property type="entry name" value="C2_putative_Elicitor-responsive_gene"/>
    <property type="match status" value="1"/>
</dbReference>
<sequence length="164" mass="18259">MATGTMEVLLVNAKGLGDTDFIGDMDPYVVLQYKGQERKSIVARAGQGSNPSWNEKFNFRAEYPGSGNNFKLNLKILDKDTFSADDFIGQATIYVEDLLALGAENGAAQLHPRKYSVISADQTYRGEIQVGVTFTIKVYIYILITFFLQRLKMREQSLEDGGKA</sequence>
<organism evidence="5 6">
    <name type="scientific">Cannabis sativa</name>
    <name type="common">Hemp</name>
    <name type="synonym">Marijuana</name>
    <dbReference type="NCBI Taxonomy" id="3483"/>
    <lineage>
        <taxon>Eukaryota</taxon>
        <taxon>Viridiplantae</taxon>
        <taxon>Streptophyta</taxon>
        <taxon>Embryophyta</taxon>
        <taxon>Tracheophyta</taxon>
        <taxon>Spermatophyta</taxon>
        <taxon>Magnoliopsida</taxon>
        <taxon>eudicotyledons</taxon>
        <taxon>Gunneridae</taxon>
        <taxon>Pentapetalae</taxon>
        <taxon>rosids</taxon>
        <taxon>fabids</taxon>
        <taxon>Rosales</taxon>
        <taxon>Cannabaceae</taxon>
        <taxon>Cannabis</taxon>
    </lineage>
</organism>
<protein>
    <recommendedName>
        <fullName evidence="4">C2 domain-containing protein</fullName>
    </recommendedName>
</protein>
<comment type="caution">
    <text evidence="5">The sequence shown here is derived from an EMBL/GenBank/DDBJ whole genome shotgun (WGS) entry which is preliminary data.</text>
</comment>
<gene>
    <name evidence="5" type="ORF">G4B88_016207</name>
</gene>
<keyword evidence="3" id="KW-0812">Transmembrane</keyword>
<feature type="transmembrane region" description="Helical" evidence="3">
    <location>
        <begin position="128"/>
        <end position="148"/>
    </location>
</feature>
<dbReference type="PANTHER" id="PTHR46502">
    <property type="entry name" value="C2 DOMAIN-CONTAINING"/>
    <property type="match status" value="1"/>
</dbReference>
<evidence type="ECO:0000313" key="5">
    <source>
        <dbReference type="EMBL" id="KAF4363503.1"/>
    </source>
</evidence>
<dbReference type="SUPFAM" id="SSF49562">
    <property type="entry name" value="C2 domain (Calcium/lipid-binding domain, CaLB)"/>
    <property type="match status" value="1"/>
</dbReference>
<dbReference type="Proteomes" id="UP000583929">
    <property type="component" value="Unassembled WGS sequence"/>
</dbReference>
<reference evidence="5 6" key="1">
    <citation type="journal article" date="2020" name="bioRxiv">
        <title>Sequence and annotation of 42 cannabis genomes reveals extensive copy number variation in cannabinoid synthesis and pathogen resistance genes.</title>
        <authorList>
            <person name="Mckernan K.J."/>
            <person name="Helbert Y."/>
            <person name="Kane L.T."/>
            <person name="Ebling H."/>
            <person name="Zhang L."/>
            <person name="Liu B."/>
            <person name="Eaton Z."/>
            <person name="Mclaughlin S."/>
            <person name="Kingan S."/>
            <person name="Baybayan P."/>
            <person name="Concepcion G."/>
            <person name="Jordan M."/>
            <person name="Riva A."/>
            <person name="Barbazuk W."/>
            <person name="Harkins T."/>
        </authorList>
    </citation>
    <scope>NUCLEOTIDE SEQUENCE [LARGE SCALE GENOMIC DNA]</scope>
    <source>
        <strain evidence="6">cv. Jamaican Lion 4</strain>
        <tissue evidence="5">Leaf</tissue>
    </source>
</reference>
<feature type="domain" description="C2" evidence="4">
    <location>
        <begin position="1"/>
        <end position="111"/>
    </location>
</feature>
<feature type="non-terminal residue" evidence="5">
    <location>
        <position position="1"/>
    </location>
</feature>
<evidence type="ECO:0000313" key="6">
    <source>
        <dbReference type="Proteomes" id="UP000583929"/>
    </source>
</evidence>
<dbReference type="Gene3D" id="2.60.40.150">
    <property type="entry name" value="C2 domain"/>
    <property type="match status" value="1"/>
</dbReference>